<keyword evidence="14 18" id="KW-1071">Ligand-gated ion channel</keyword>
<evidence type="ECO:0000256" key="13">
    <source>
        <dbReference type="ARBA" id="ARBA00023180"/>
    </source>
</evidence>
<dbReference type="PIRSF" id="PIRSF005713">
    <property type="entry name" value="P2X_purinoceptor"/>
    <property type="match status" value="1"/>
</dbReference>
<dbReference type="Gene3D" id="2.60.490.10">
    <property type="entry name" value="atp-gated p2x4 ion channel domain"/>
    <property type="match status" value="1"/>
</dbReference>
<dbReference type="PROSITE" id="PS01212">
    <property type="entry name" value="P2X_RECEPTOR"/>
    <property type="match status" value="1"/>
</dbReference>
<comment type="similarity">
    <text evidence="2 18 22">Belongs to the P2X receptor family.</text>
</comment>
<evidence type="ECO:0000313" key="24">
    <source>
        <dbReference type="Proteomes" id="UP000287033"/>
    </source>
</evidence>
<dbReference type="GO" id="GO:0070588">
    <property type="term" value="P:calcium ion transmembrane transport"/>
    <property type="evidence" value="ECO:0007669"/>
    <property type="project" value="TreeGrafter"/>
</dbReference>
<evidence type="ECO:0000256" key="18">
    <source>
        <dbReference type="PIRNR" id="PIRNR005713"/>
    </source>
</evidence>
<dbReference type="GO" id="GO:0098794">
    <property type="term" value="C:postsynapse"/>
    <property type="evidence" value="ECO:0007669"/>
    <property type="project" value="GOC"/>
</dbReference>
<keyword evidence="24" id="KW-1185">Reference proteome</keyword>
<dbReference type="InterPro" id="IPR001429">
    <property type="entry name" value="P2X_purnocptor"/>
</dbReference>
<evidence type="ECO:0000256" key="4">
    <source>
        <dbReference type="ARBA" id="ARBA00022475"/>
    </source>
</evidence>
<dbReference type="AlphaFoldDB" id="A0A401RGY5"/>
<protein>
    <recommendedName>
        <fullName evidence="18 22">P2X purinoceptor</fullName>
    </recommendedName>
    <alternativeName>
        <fullName evidence="18">P2X purinoceptor 1</fullName>
    </alternativeName>
</protein>
<keyword evidence="13" id="KW-0325">Glycoprotein</keyword>
<dbReference type="GO" id="GO:0033198">
    <property type="term" value="P:response to ATP"/>
    <property type="evidence" value="ECO:0007669"/>
    <property type="project" value="InterPro"/>
</dbReference>
<feature type="disulfide bond" evidence="20">
    <location>
        <begin position="218"/>
        <end position="228"/>
    </location>
</feature>
<evidence type="ECO:0000256" key="14">
    <source>
        <dbReference type="ARBA" id="ARBA00023286"/>
    </source>
</evidence>
<dbReference type="FunFam" id="1.10.287.940:FF:000005">
    <property type="entry name" value="P2X purinoceptor"/>
    <property type="match status" value="1"/>
</dbReference>
<feature type="transmembrane region" description="Helical" evidence="22">
    <location>
        <begin position="32"/>
        <end position="51"/>
    </location>
</feature>
<evidence type="ECO:0000256" key="11">
    <source>
        <dbReference type="ARBA" id="ARBA00023157"/>
    </source>
</evidence>
<dbReference type="PANTHER" id="PTHR10125:SF9">
    <property type="entry name" value="P2X PURINOCEPTOR 1"/>
    <property type="match status" value="1"/>
</dbReference>
<keyword evidence="11 20" id="KW-1015">Disulfide bond</keyword>
<evidence type="ECO:0000256" key="5">
    <source>
        <dbReference type="ARBA" id="ARBA00022692"/>
    </source>
</evidence>
<keyword evidence="12 22" id="KW-0675">Receptor</keyword>
<dbReference type="InterPro" id="IPR003044">
    <property type="entry name" value="P2X1_purnocptor"/>
</dbReference>
<organism evidence="23 24">
    <name type="scientific">Chiloscyllium punctatum</name>
    <name type="common">Brownbanded bambooshark</name>
    <name type="synonym">Hemiscyllium punctatum</name>
    <dbReference type="NCBI Taxonomy" id="137246"/>
    <lineage>
        <taxon>Eukaryota</taxon>
        <taxon>Metazoa</taxon>
        <taxon>Chordata</taxon>
        <taxon>Craniata</taxon>
        <taxon>Vertebrata</taxon>
        <taxon>Chondrichthyes</taxon>
        <taxon>Elasmobranchii</taxon>
        <taxon>Galeomorphii</taxon>
        <taxon>Galeoidea</taxon>
        <taxon>Orectolobiformes</taxon>
        <taxon>Hemiscylliidae</taxon>
        <taxon>Chiloscyllium</taxon>
    </lineage>
</organism>
<evidence type="ECO:0000256" key="10">
    <source>
        <dbReference type="ARBA" id="ARBA00023136"/>
    </source>
</evidence>
<dbReference type="NCBIfam" id="TIGR00863">
    <property type="entry name" value="P2X"/>
    <property type="match status" value="1"/>
</dbReference>
<feature type="binding site" evidence="19">
    <location>
        <begin position="294"/>
        <end position="296"/>
    </location>
    <ligand>
        <name>ATP</name>
        <dbReference type="ChEBI" id="CHEBI:30616"/>
        <note>ligand shared between two neighboring subunits of the homotrimer</note>
    </ligand>
</feature>
<dbReference type="PRINTS" id="PR01308">
    <property type="entry name" value="P2X1RECEPTOR"/>
</dbReference>
<dbReference type="GO" id="GO:0004931">
    <property type="term" value="F:extracellularly ATP-gated monoatomic cation channel activity"/>
    <property type="evidence" value="ECO:0007669"/>
    <property type="project" value="UniProtKB-UniRule"/>
</dbReference>
<keyword evidence="6 19" id="KW-0547">Nucleotide-binding</keyword>
<keyword evidence="4" id="KW-1003">Cell membrane</keyword>
<evidence type="ECO:0000256" key="20">
    <source>
        <dbReference type="PIRSR" id="PIRSR005713-2"/>
    </source>
</evidence>
<comment type="subunit">
    <text evidence="18">Functional P2XRs are organized as homomeric and heteromeric trimers. Forms heterodimer with P2RX2. Forms heterodimer with P2RX4. Forms heterodimer with P2RX5.</text>
</comment>
<dbReference type="GO" id="GO:0001614">
    <property type="term" value="F:purinergic nucleotide receptor activity"/>
    <property type="evidence" value="ECO:0007669"/>
    <property type="project" value="UniProtKB-UniRule"/>
</dbReference>
<feature type="disulfide bond" evidence="20">
    <location>
        <begin position="118"/>
        <end position="166"/>
    </location>
</feature>
<comment type="function">
    <text evidence="18">ATP-gated nonselective transmembrane cation channel permeable to potassium, sodium and with relatively high calcium permeability. Furthermore, CTP functions as a weak affinity agonist for P2RX1.</text>
</comment>
<reference evidence="23 24" key="1">
    <citation type="journal article" date="2018" name="Nat. Ecol. Evol.">
        <title>Shark genomes provide insights into elasmobranch evolution and the origin of vertebrates.</title>
        <authorList>
            <person name="Hara Y"/>
            <person name="Yamaguchi K"/>
            <person name="Onimaru K"/>
            <person name="Kadota M"/>
            <person name="Koyanagi M"/>
            <person name="Keeley SD"/>
            <person name="Tatsumi K"/>
            <person name="Tanaka K"/>
            <person name="Motone F"/>
            <person name="Kageyama Y"/>
            <person name="Nozu R"/>
            <person name="Adachi N"/>
            <person name="Nishimura O"/>
            <person name="Nakagawa R"/>
            <person name="Tanegashima C"/>
            <person name="Kiyatake I"/>
            <person name="Matsumoto R"/>
            <person name="Murakumo K"/>
            <person name="Nishida K"/>
            <person name="Terakita A"/>
            <person name="Kuratani S"/>
            <person name="Sato K"/>
            <person name="Hyodo S Kuraku.S."/>
        </authorList>
    </citation>
    <scope>NUCLEOTIDE SEQUENCE [LARGE SCALE GENOMIC DNA]</scope>
</reference>
<keyword evidence="3 18" id="KW-0813">Transport</keyword>
<evidence type="ECO:0000256" key="12">
    <source>
        <dbReference type="ARBA" id="ARBA00023170"/>
    </source>
</evidence>
<feature type="disulfide bond" evidence="20">
    <location>
        <begin position="127"/>
        <end position="150"/>
    </location>
</feature>
<comment type="catalytic activity">
    <reaction evidence="16">
        <text>Na(+)(in) = Na(+)(out)</text>
        <dbReference type="Rhea" id="RHEA:34963"/>
        <dbReference type="ChEBI" id="CHEBI:29101"/>
    </reaction>
</comment>
<dbReference type="GO" id="GO:0005524">
    <property type="term" value="F:ATP binding"/>
    <property type="evidence" value="ECO:0007669"/>
    <property type="project" value="UniProtKB-UniRule"/>
</dbReference>
<keyword evidence="8 22" id="KW-1133">Transmembrane helix</keyword>
<evidence type="ECO:0000256" key="22">
    <source>
        <dbReference type="RuleBase" id="RU000681"/>
    </source>
</evidence>
<dbReference type="Gene3D" id="1.10.287.940">
    <property type="entry name" value="atp-gated p2x4 ion channel"/>
    <property type="match status" value="1"/>
</dbReference>
<name>A0A401RGY5_CHIPU</name>
<dbReference type="PRINTS" id="PR01307">
    <property type="entry name" value="P2XRECEPTOR"/>
</dbReference>
<feature type="transmembrane region" description="Helical" evidence="22">
    <location>
        <begin position="339"/>
        <end position="361"/>
    </location>
</feature>
<evidence type="ECO:0000256" key="6">
    <source>
        <dbReference type="ARBA" id="ARBA00022741"/>
    </source>
</evidence>
<feature type="binding site" evidence="19">
    <location>
        <position position="313"/>
    </location>
    <ligand>
        <name>ATP</name>
        <dbReference type="ChEBI" id="CHEBI:30616"/>
        <note>ligand shared between two neighboring subunits of the homotrimer</note>
    </ligand>
</feature>
<dbReference type="InterPro" id="IPR059116">
    <property type="entry name" value="P2X_receptor"/>
</dbReference>
<dbReference type="GO" id="GO:0005886">
    <property type="term" value="C:plasma membrane"/>
    <property type="evidence" value="ECO:0007669"/>
    <property type="project" value="UniProtKB-SubCell"/>
</dbReference>
<feature type="binding site" evidence="19">
    <location>
        <begin position="69"/>
        <end position="71"/>
    </location>
    <ligand>
        <name>ATP</name>
        <dbReference type="ChEBI" id="CHEBI:30616"/>
        <note>ligand shared between two neighboring subunits of the homotrimer</note>
    </ligand>
</feature>
<evidence type="ECO:0000256" key="21">
    <source>
        <dbReference type="PIRSR" id="PIRSR005713-3"/>
    </source>
</evidence>
<evidence type="ECO:0000256" key="19">
    <source>
        <dbReference type="PIRSR" id="PIRSR005713-1"/>
    </source>
</evidence>
<evidence type="ECO:0000256" key="15">
    <source>
        <dbReference type="ARBA" id="ARBA00023303"/>
    </source>
</evidence>
<evidence type="ECO:0000256" key="7">
    <source>
        <dbReference type="ARBA" id="ARBA00022840"/>
    </source>
</evidence>
<gene>
    <name evidence="23" type="ORF">chiPu_0017545</name>
</gene>
<dbReference type="PANTHER" id="PTHR10125">
    <property type="entry name" value="P2X PURINOCEPTOR"/>
    <property type="match status" value="1"/>
</dbReference>
<evidence type="ECO:0000256" key="3">
    <source>
        <dbReference type="ARBA" id="ARBA00022448"/>
    </source>
</evidence>
<dbReference type="STRING" id="137246.A0A401RGY5"/>
<evidence type="ECO:0000256" key="9">
    <source>
        <dbReference type="ARBA" id="ARBA00023065"/>
    </source>
</evidence>
<dbReference type="InterPro" id="IPR053792">
    <property type="entry name" value="P2X_RECEPTOR_CS"/>
</dbReference>
<feature type="glycosylation site" description="N-linked (GlcNAc...) asparagine" evidence="21">
    <location>
        <position position="185"/>
    </location>
</feature>
<dbReference type="InterPro" id="IPR027309">
    <property type="entry name" value="P2X_extracellular_dom_sf"/>
</dbReference>
<dbReference type="OrthoDB" id="494673at2759"/>
<comment type="catalytic activity">
    <reaction evidence="17">
        <text>Ca(2+)(in) = Ca(2+)(out)</text>
        <dbReference type="Rhea" id="RHEA:29671"/>
        <dbReference type="ChEBI" id="CHEBI:29108"/>
    </reaction>
</comment>
<dbReference type="Proteomes" id="UP000287033">
    <property type="component" value="Unassembled WGS sequence"/>
</dbReference>
<evidence type="ECO:0000256" key="2">
    <source>
        <dbReference type="ARBA" id="ARBA00009848"/>
    </source>
</evidence>
<feature type="binding site" evidence="19">
    <location>
        <position position="187"/>
    </location>
    <ligand>
        <name>ATP</name>
        <dbReference type="ChEBI" id="CHEBI:30616"/>
        <note>ligand shared between two neighboring subunits of the homotrimer</note>
    </ligand>
</feature>
<evidence type="ECO:0000313" key="23">
    <source>
        <dbReference type="EMBL" id="GCC17405.1"/>
    </source>
</evidence>
<keyword evidence="5 22" id="KW-0812">Transmembrane</keyword>
<comment type="function">
    <text evidence="22">Receptor for ATP that acts as a ligand-gated ion channel.</text>
</comment>
<dbReference type="FunFam" id="2.60.490.10:FF:000001">
    <property type="entry name" value="P2X purinoceptor"/>
    <property type="match status" value="1"/>
</dbReference>
<evidence type="ECO:0000256" key="8">
    <source>
        <dbReference type="ARBA" id="ARBA00022989"/>
    </source>
</evidence>
<keyword evidence="15 22" id="KW-0407">Ion channel</keyword>
<dbReference type="FunFam" id="1.10.287.940:FF:000010">
    <property type="entry name" value="P2X receptor E"/>
    <property type="match status" value="1"/>
</dbReference>
<comment type="caution">
    <text evidence="23">The sequence shown here is derived from an EMBL/GenBank/DDBJ whole genome shotgun (WGS) entry which is preliminary data.</text>
</comment>
<accession>A0A401RGY5</accession>
<sequence length="389" mass="43855">MDTDRLLTNVSDFFFEYDTPRMVTIRNKRIGLIFRLIQLGVLAYIIGWVFIYEKGYQSTDSTISSVSVKVKGIGFTNLSHVGPRILDAVDYSFPSQGSDSFVIMTNYIVTPRQSMTYCTQLQSSEQCESDSDCMAGQFSRYGQGIMSGKCQNNSEGSKTCEIFGWCPVEDDSVISNPPLLMAAENFTIFIKNAITFTAFGVSRRNIVESVTKATLKNCTYHKVHDPLCPVFRLGYIVEELQENFSVLAYKGGMIGILIDWNCDLDWSEKHCKPTYSFHQLYGGMGKDQVSAGFNFRYAKYYKENNVEMRDLYKVYGIRFDIMVHGKAGKFNIIPTMTTIGSGIGVFGVATLVCDLVLLHALPKRNYYKQKKFKNVEGEASASKSTEIKE</sequence>
<comment type="subcellular location">
    <subcellularLocation>
        <location evidence="1">Cell membrane</location>
        <topology evidence="1">Multi-pass membrane protein</topology>
    </subcellularLocation>
    <subcellularLocation>
        <location evidence="22">Membrane</location>
        <topology evidence="22">Multi-pass membrane protein</topology>
    </subcellularLocation>
</comment>
<evidence type="ECO:0000256" key="16">
    <source>
        <dbReference type="ARBA" id="ARBA00036239"/>
    </source>
</evidence>
<evidence type="ECO:0000256" key="17">
    <source>
        <dbReference type="ARBA" id="ARBA00036634"/>
    </source>
</evidence>
<evidence type="ECO:0000256" key="1">
    <source>
        <dbReference type="ARBA" id="ARBA00004651"/>
    </source>
</evidence>
<dbReference type="OMA" id="DCDLDWS"/>
<keyword evidence="9 18" id="KW-0406">Ion transport</keyword>
<feature type="disulfide bond" evidence="20">
    <location>
        <begin position="133"/>
        <end position="160"/>
    </location>
</feature>
<keyword evidence="10 18" id="KW-0472">Membrane</keyword>
<keyword evidence="7 19" id="KW-0067">ATP-binding</keyword>
<dbReference type="Pfam" id="PF00864">
    <property type="entry name" value="P2X_receptor"/>
    <property type="match status" value="1"/>
</dbReference>
<dbReference type="EMBL" id="BEZZ01001311">
    <property type="protein sequence ID" value="GCC17405.1"/>
    <property type="molecule type" value="Genomic_DNA"/>
</dbReference>
<proteinExistence type="inferred from homology"/>
<feature type="disulfide bond" evidence="20">
    <location>
        <begin position="262"/>
        <end position="271"/>
    </location>
</feature>